<feature type="region of interest" description="Disordered" evidence="1">
    <location>
        <begin position="78"/>
        <end position="102"/>
    </location>
</feature>
<protein>
    <submittedName>
        <fullName evidence="2">DUF6482 family protein</fullName>
    </submittedName>
</protein>
<dbReference type="RefSeq" id="WP_311368622.1">
    <property type="nucleotide sequence ID" value="NZ_JAVRHX010000002.1"/>
</dbReference>
<evidence type="ECO:0000313" key="3">
    <source>
        <dbReference type="Proteomes" id="UP001253545"/>
    </source>
</evidence>
<accession>A0ABU2ZR44</accession>
<name>A0ABU2ZR44_9ALTE</name>
<dbReference type="Proteomes" id="UP001253545">
    <property type="component" value="Unassembled WGS sequence"/>
</dbReference>
<organism evidence="2 3">
    <name type="scientific">Glaciecola petra</name>
    <dbReference type="NCBI Taxonomy" id="3075602"/>
    <lineage>
        <taxon>Bacteria</taxon>
        <taxon>Pseudomonadati</taxon>
        <taxon>Pseudomonadota</taxon>
        <taxon>Gammaproteobacteria</taxon>
        <taxon>Alteromonadales</taxon>
        <taxon>Alteromonadaceae</taxon>
        <taxon>Glaciecola</taxon>
    </lineage>
</organism>
<reference evidence="2 3" key="1">
    <citation type="submission" date="2023-09" db="EMBL/GenBank/DDBJ databases">
        <authorList>
            <person name="Rey-Velasco X."/>
        </authorList>
    </citation>
    <scope>NUCLEOTIDE SEQUENCE [LARGE SCALE GENOMIC DNA]</scope>
    <source>
        <strain evidence="2 3">P117</strain>
    </source>
</reference>
<gene>
    <name evidence="2" type="ORF">RM552_09645</name>
</gene>
<dbReference type="InterPro" id="IPR045508">
    <property type="entry name" value="DUF6482"/>
</dbReference>
<dbReference type="EMBL" id="JAVRHX010000002">
    <property type="protein sequence ID" value="MDT0595105.1"/>
    <property type="molecule type" value="Genomic_DNA"/>
</dbReference>
<sequence>MQKYKMSDITKQAIVIDKLEVQSFEMNVYLVKLHTGDKSGFVYDKNDRPMRFYSSQQIRDLFDLCTVKKAVMVHDSPYDEMIGNPNKPEPSMEMPFSMQQPY</sequence>
<comment type="caution">
    <text evidence="2">The sequence shown here is derived from an EMBL/GenBank/DDBJ whole genome shotgun (WGS) entry which is preliminary data.</text>
</comment>
<keyword evidence="3" id="KW-1185">Reference proteome</keyword>
<evidence type="ECO:0000313" key="2">
    <source>
        <dbReference type="EMBL" id="MDT0595105.1"/>
    </source>
</evidence>
<proteinExistence type="predicted"/>
<dbReference type="Pfam" id="PF20090">
    <property type="entry name" value="DUF6482"/>
    <property type="match status" value="1"/>
</dbReference>
<evidence type="ECO:0000256" key="1">
    <source>
        <dbReference type="SAM" id="MobiDB-lite"/>
    </source>
</evidence>